<organism evidence="2 3">
    <name type="scientific">Oceanobacillus longus</name>
    <dbReference type="NCBI Taxonomy" id="930120"/>
    <lineage>
        <taxon>Bacteria</taxon>
        <taxon>Bacillati</taxon>
        <taxon>Bacillota</taxon>
        <taxon>Bacilli</taxon>
        <taxon>Bacillales</taxon>
        <taxon>Bacillaceae</taxon>
        <taxon>Oceanobacillus</taxon>
    </lineage>
</organism>
<sequence length="108" mass="12889">MRKIKFIISFLFVIFASLQLMEAEAATVENNFYGITDVQHDWKEYSTDINVFQTDSHDVTYWKNFMRYSRTCTISHEVKTIVYYCELHDHTKSETFLEDITHSVNHSH</sequence>
<gene>
    <name evidence="2" type="ORF">ACFOUV_09255</name>
</gene>
<dbReference type="EMBL" id="JBHSAO010000006">
    <property type="protein sequence ID" value="MFC4023981.1"/>
    <property type="molecule type" value="Genomic_DNA"/>
</dbReference>
<accession>A0ABV8GYH2</accession>
<evidence type="ECO:0000313" key="2">
    <source>
        <dbReference type="EMBL" id="MFC4023981.1"/>
    </source>
</evidence>
<evidence type="ECO:0000313" key="3">
    <source>
        <dbReference type="Proteomes" id="UP001595772"/>
    </source>
</evidence>
<reference evidence="3" key="1">
    <citation type="journal article" date="2019" name="Int. J. Syst. Evol. Microbiol.">
        <title>The Global Catalogue of Microorganisms (GCM) 10K type strain sequencing project: providing services to taxonomists for standard genome sequencing and annotation.</title>
        <authorList>
            <consortium name="The Broad Institute Genomics Platform"/>
            <consortium name="The Broad Institute Genome Sequencing Center for Infectious Disease"/>
            <person name="Wu L."/>
            <person name="Ma J."/>
        </authorList>
    </citation>
    <scope>NUCLEOTIDE SEQUENCE [LARGE SCALE GENOMIC DNA]</scope>
    <source>
        <strain evidence="3">IBRC-M 10703</strain>
    </source>
</reference>
<name>A0ABV8GYH2_9BACI</name>
<feature type="chain" id="PRO_5046910020" evidence="1">
    <location>
        <begin position="26"/>
        <end position="108"/>
    </location>
</feature>
<protein>
    <submittedName>
        <fullName evidence="2">Uncharacterized protein</fullName>
    </submittedName>
</protein>
<feature type="signal peptide" evidence="1">
    <location>
        <begin position="1"/>
        <end position="25"/>
    </location>
</feature>
<comment type="caution">
    <text evidence="2">The sequence shown here is derived from an EMBL/GenBank/DDBJ whole genome shotgun (WGS) entry which is preliminary data.</text>
</comment>
<dbReference type="RefSeq" id="WP_379496477.1">
    <property type="nucleotide sequence ID" value="NZ_JBHSAO010000006.1"/>
</dbReference>
<keyword evidence="3" id="KW-1185">Reference proteome</keyword>
<keyword evidence="1" id="KW-0732">Signal</keyword>
<evidence type="ECO:0000256" key="1">
    <source>
        <dbReference type="SAM" id="SignalP"/>
    </source>
</evidence>
<dbReference type="Proteomes" id="UP001595772">
    <property type="component" value="Unassembled WGS sequence"/>
</dbReference>
<proteinExistence type="predicted"/>